<name>A0A0R2D2M0_9LACO</name>
<evidence type="ECO:0000313" key="4">
    <source>
        <dbReference type="Proteomes" id="UP000051015"/>
    </source>
</evidence>
<organism evidence="3 4">
    <name type="scientific">Liquorilactobacillus aquaticus DSM 21051</name>
    <dbReference type="NCBI Taxonomy" id="1423725"/>
    <lineage>
        <taxon>Bacteria</taxon>
        <taxon>Bacillati</taxon>
        <taxon>Bacillota</taxon>
        <taxon>Bacilli</taxon>
        <taxon>Lactobacillales</taxon>
        <taxon>Lactobacillaceae</taxon>
        <taxon>Liquorilactobacillus</taxon>
    </lineage>
</organism>
<reference evidence="3 4" key="1">
    <citation type="journal article" date="2015" name="Genome Announc.">
        <title>Expanding the biotechnology potential of lactobacilli through comparative genomics of 213 strains and associated genera.</title>
        <authorList>
            <person name="Sun Z."/>
            <person name="Harris H.M."/>
            <person name="McCann A."/>
            <person name="Guo C."/>
            <person name="Argimon S."/>
            <person name="Zhang W."/>
            <person name="Yang X."/>
            <person name="Jeffery I.B."/>
            <person name="Cooney J.C."/>
            <person name="Kagawa T.F."/>
            <person name="Liu W."/>
            <person name="Song Y."/>
            <person name="Salvetti E."/>
            <person name="Wrobel A."/>
            <person name="Rasinkangas P."/>
            <person name="Parkhill J."/>
            <person name="Rea M.C."/>
            <person name="O'Sullivan O."/>
            <person name="Ritari J."/>
            <person name="Douillard F.P."/>
            <person name="Paul Ross R."/>
            <person name="Yang R."/>
            <person name="Briner A.E."/>
            <person name="Felis G.E."/>
            <person name="de Vos W.M."/>
            <person name="Barrangou R."/>
            <person name="Klaenhammer T.R."/>
            <person name="Caufield P.W."/>
            <person name="Cui Y."/>
            <person name="Zhang H."/>
            <person name="O'Toole P.W."/>
        </authorList>
    </citation>
    <scope>NUCLEOTIDE SEQUENCE [LARGE SCALE GENOMIC DNA]</scope>
    <source>
        <strain evidence="3 4">DSM 21051</strain>
    </source>
</reference>
<feature type="transmembrane region" description="Helical" evidence="1">
    <location>
        <begin position="136"/>
        <end position="154"/>
    </location>
</feature>
<feature type="transmembrane region" description="Helical" evidence="1">
    <location>
        <begin position="9"/>
        <end position="32"/>
    </location>
</feature>
<protein>
    <submittedName>
        <fullName evidence="3">Membrane-associated phospholipid phosphatase</fullName>
    </submittedName>
</protein>
<dbReference type="Pfam" id="PF01569">
    <property type="entry name" value="PAP2"/>
    <property type="match status" value="1"/>
</dbReference>
<evidence type="ECO:0000313" key="3">
    <source>
        <dbReference type="EMBL" id="KRM97594.1"/>
    </source>
</evidence>
<keyword evidence="4" id="KW-1185">Reference proteome</keyword>
<feature type="transmembrane region" description="Helical" evidence="1">
    <location>
        <begin position="166"/>
        <end position="186"/>
    </location>
</feature>
<feature type="transmembrane region" description="Helical" evidence="1">
    <location>
        <begin position="77"/>
        <end position="94"/>
    </location>
</feature>
<dbReference type="AlphaFoldDB" id="A0A0R2D2M0"/>
<dbReference type="STRING" id="1423725.FC19_GL001640"/>
<gene>
    <name evidence="3" type="ORF">FC19_GL001640</name>
</gene>
<comment type="caution">
    <text evidence="3">The sequence shown here is derived from an EMBL/GenBank/DDBJ whole genome shotgun (WGS) entry which is preliminary data.</text>
</comment>
<keyword evidence="1" id="KW-0472">Membrane</keyword>
<feature type="transmembrane region" description="Helical" evidence="1">
    <location>
        <begin position="52"/>
        <end position="70"/>
    </location>
</feature>
<evidence type="ECO:0000256" key="1">
    <source>
        <dbReference type="SAM" id="Phobius"/>
    </source>
</evidence>
<dbReference type="PANTHER" id="PTHR14969:SF13">
    <property type="entry name" value="AT30094P"/>
    <property type="match status" value="1"/>
</dbReference>
<dbReference type="RefSeq" id="WP_057875086.1">
    <property type="nucleotide sequence ID" value="NZ_AYZD01000001.1"/>
</dbReference>
<dbReference type="InterPro" id="IPR000326">
    <property type="entry name" value="PAP2/HPO"/>
</dbReference>
<sequence length="301" mass="33852">MSDVSKRKLFVIAVITCGLLLTVASFGDLAISNTMINYNSVFGTIFQTFGEFPVYFIFVLSGEVAIVYAIRCKEDKLFAVPLFLGGFSLSAWQIKQYLNEVSSYSIAALTNIHNNKSIGLANSDAATASLSTKEALILWLVVYICITLLIAFWLKNKSDEQIKKYLLIGIFASLTVWFSLEVNGALKDFWGRVRPYELSASQHDFTSWLHPNGVNGHKSFPSGHTMSGTLCIVFSWFATGIRRRRLWIFGVVYGAVLGLSRLIIGAHFLSDIVFSYFLTAFFIFIMRSLYDHIIEKNLKLH</sequence>
<accession>A0A0R2D2M0</accession>
<keyword evidence="1" id="KW-1133">Transmembrane helix</keyword>
<feature type="transmembrane region" description="Helical" evidence="1">
    <location>
        <begin position="246"/>
        <end position="266"/>
    </location>
</feature>
<dbReference type="PATRIC" id="fig|1423725.3.peg.1684"/>
<feature type="transmembrane region" description="Helical" evidence="1">
    <location>
        <begin position="220"/>
        <end position="239"/>
    </location>
</feature>
<dbReference type="InterPro" id="IPR036938">
    <property type="entry name" value="PAP2/HPO_sf"/>
</dbReference>
<dbReference type="Proteomes" id="UP000051015">
    <property type="component" value="Unassembled WGS sequence"/>
</dbReference>
<dbReference type="SMART" id="SM00014">
    <property type="entry name" value="acidPPc"/>
    <property type="match status" value="1"/>
</dbReference>
<dbReference type="Gene3D" id="1.20.144.10">
    <property type="entry name" value="Phosphatidic acid phosphatase type 2/haloperoxidase"/>
    <property type="match status" value="1"/>
</dbReference>
<dbReference type="SUPFAM" id="SSF48317">
    <property type="entry name" value="Acid phosphatase/Vanadium-dependent haloperoxidase"/>
    <property type="match status" value="1"/>
</dbReference>
<proteinExistence type="predicted"/>
<dbReference type="EMBL" id="AYZD01000001">
    <property type="protein sequence ID" value="KRM97594.1"/>
    <property type="molecule type" value="Genomic_DNA"/>
</dbReference>
<dbReference type="PANTHER" id="PTHR14969">
    <property type="entry name" value="SPHINGOSINE-1-PHOSPHATE PHOSPHOHYDROLASE"/>
    <property type="match status" value="1"/>
</dbReference>
<dbReference type="OrthoDB" id="1653251at2"/>
<evidence type="ECO:0000259" key="2">
    <source>
        <dbReference type="SMART" id="SM00014"/>
    </source>
</evidence>
<feature type="domain" description="Phosphatidic acid phosphatase type 2/haloperoxidase" evidence="2">
    <location>
        <begin position="168"/>
        <end position="287"/>
    </location>
</feature>
<keyword evidence="1" id="KW-0812">Transmembrane</keyword>
<feature type="transmembrane region" description="Helical" evidence="1">
    <location>
        <begin position="272"/>
        <end position="290"/>
    </location>
</feature>